<keyword evidence="5" id="KW-0418">Kinase</keyword>
<sequence>MELNRARPPATVAQPCLARLFLSSSDQLSNLSCGVPIASEPNALVQISQRLVMIDTKASIKRSLAMPDARLRLLEEKFKIGTWSMDLETMQLWWSPGIFKILGLTTDSVVPTLDLYQQMVHPEDQLAFTDAVALAMSPSLDGRRFRIIRPDGSLCWLENRTQRHFDREGKPILVSGVVADVSEEENLRTRLLHKTKQERLLHELLGELVWRARPDGRLIDTRTWTELTGETATDAHDWDALAAIHPDDRDVFKKAWSEAVRSTERYTCSLRIRLRDGHYQRCYSKALPFKNEDGSVEFWLGVSTFWNQEDVPQQKMAITAAHVRAARSLLDWTAQKLAMKAAVSFSSIRRLETDFGSVKQETVDAVLEALTAAGIRFTVDEAGAIAIALRRP</sequence>
<keyword evidence="4" id="KW-0808">Transferase</keyword>
<dbReference type="InterPro" id="IPR000014">
    <property type="entry name" value="PAS"/>
</dbReference>
<dbReference type="InterPro" id="IPR001387">
    <property type="entry name" value="Cro/C1-type_HTH"/>
</dbReference>
<dbReference type="PANTHER" id="PTHR43304">
    <property type="entry name" value="PHYTOCHROME-LIKE PROTEIN CPH1"/>
    <property type="match status" value="1"/>
</dbReference>
<dbReference type="Gene3D" id="2.10.70.100">
    <property type="match status" value="1"/>
</dbReference>
<dbReference type="Proteomes" id="UP000316429">
    <property type="component" value="Unassembled WGS sequence"/>
</dbReference>
<feature type="domain" description="HTH cro/C1-type" evidence="8">
    <location>
        <begin position="323"/>
        <end position="382"/>
    </location>
</feature>
<dbReference type="SMART" id="SM00086">
    <property type="entry name" value="PAC"/>
    <property type="match status" value="2"/>
</dbReference>
<evidence type="ECO:0000256" key="5">
    <source>
        <dbReference type="ARBA" id="ARBA00022777"/>
    </source>
</evidence>
<dbReference type="PROSITE" id="PS50113">
    <property type="entry name" value="PAC"/>
    <property type="match status" value="1"/>
</dbReference>
<dbReference type="SMART" id="SM00091">
    <property type="entry name" value="PAS"/>
    <property type="match status" value="2"/>
</dbReference>
<dbReference type="AlphaFoldDB" id="A0A504UYY0"/>
<dbReference type="NCBIfam" id="TIGR00229">
    <property type="entry name" value="sensory_box"/>
    <property type="match status" value="1"/>
</dbReference>
<dbReference type="InterPro" id="IPR035965">
    <property type="entry name" value="PAS-like_dom_sf"/>
</dbReference>
<dbReference type="InterPro" id="IPR000700">
    <property type="entry name" value="PAS-assoc_C"/>
</dbReference>
<gene>
    <name evidence="9" type="ORF">FJQ55_05985</name>
</gene>
<evidence type="ECO:0000259" key="8">
    <source>
        <dbReference type="PROSITE" id="PS50943"/>
    </source>
</evidence>
<accession>A0A504UYY0</accession>
<dbReference type="PROSITE" id="PS50112">
    <property type="entry name" value="PAS"/>
    <property type="match status" value="1"/>
</dbReference>
<dbReference type="Gene3D" id="3.30.450.20">
    <property type="entry name" value="PAS domain"/>
    <property type="match status" value="2"/>
</dbReference>
<dbReference type="GO" id="GO:0004673">
    <property type="term" value="F:protein histidine kinase activity"/>
    <property type="evidence" value="ECO:0007669"/>
    <property type="project" value="UniProtKB-EC"/>
</dbReference>
<dbReference type="EC" id="2.7.13.3" evidence="2"/>
<evidence type="ECO:0000256" key="4">
    <source>
        <dbReference type="ARBA" id="ARBA00022679"/>
    </source>
</evidence>
<organism evidence="9 10">
    <name type="scientific">Rhizobium glycinendophyticum</name>
    <dbReference type="NCBI Taxonomy" id="2589807"/>
    <lineage>
        <taxon>Bacteria</taxon>
        <taxon>Pseudomonadati</taxon>
        <taxon>Pseudomonadota</taxon>
        <taxon>Alphaproteobacteria</taxon>
        <taxon>Hyphomicrobiales</taxon>
        <taxon>Rhizobiaceae</taxon>
        <taxon>Rhizobium/Agrobacterium group</taxon>
        <taxon>Rhizobium</taxon>
    </lineage>
</organism>
<reference evidence="9 10" key="1">
    <citation type="submission" date="2019-06" db="EMBL/GenBank/DDBJ databases">
        <title>Rhizobium sp. CL12 isolated from roots of soybean.</title>
        <authorList>
            <person name="Wang C."/>
        </authorList>
    </citation>
    <scope>NUCLEOTIDE SEQUENCE [LARGE SCALE GENOMIC DNA]</scope>
    <source>
        <strain evidence="9 10">CL12</strain>
    </source>
</reference>
<feature type="domain" description="PAS" evidence="6">
    <location>
        <begin position="67"/>
        <end position="139"/>
    </location>
</feature>
<evidence type="ECO:0000256" key="2">
    <source>
        <dbReference type="ARBA" id="ARBA00012438"/>
    </source>
</evidence>
<dbReference type="InterPro" id="IPR001610">
    <property type="entry name" value="PAC"/>
</dbReference>
<proteinExistence type="predicted"/>
<dbReference type="SUPFAM" id="SSF55785">
    <property type="entry name" value="PYP-like sensor domain (PAS domain)"/>
    <property type="match status" value="2"/>
</dbReference>
<comment type="caution">
    <text evidence="9">The sequence shown here is derived from an EMBL/GenBank/DDBJ whole genome shotgun (WGS) entry which is preliminary data.</text>
</comment>
<evidence type="ECO:0000259" key="7">
    <source>
        <dbReference type="PROSITE" id="PS50113"/>
    </source>
</evidence>
<dbReference type="Pfam" id="PF08447">
    <property type="entry name" value="PAS_3"/>
    <property type="match status" value="2"/>
</dbReference>
<keyword evidence="3" id="KW-0597">Phosphoprotein</keyword>
<keyword evidence="10" id="KW-1185">Reference proteome</keyword>
<dbReference type="InterPro" id="IPR013655">
    <property type="entry name" value="PAS_fold_3"/>
</dbReference>
<protein>
    <recommendedName>
        <fullName evidence="2">histidine kinase</fullName>
        <ecNumber evidence="2">2.7.13.3</ecNumber>
    </recommendedName>
</protein>
<evidence type="ECO:0000256" key="3">
    <source>
        <dbReference type="ARBA" id="ARBA00022553"/>
    </source>
</evidence>
<evidence type="ECO:0000256" key="1">
    <source>
        <dbReference type="ARBA" id="ARBA00000085"/>
    </source>
</evidence>
<dbReference type="InterPro" id="IPR052162">
    <property type="entry name" value="Sensor_kinase/Photoreceptor"/>
</dbReference>
<dbReference type="CDD" id="cd00130">
    <property type="entry name" value="PAS"/>
    <property type="match status" value="2"/>
</dbReference>
<evidence type="ECO:0000313" key="9">
    <source>
        <dbReference type="EMBL" id="TPP10402.1"/>
    </source>
</evidence>
<dbReference type="PROSITE" id="PS50943">
    <property type="entry name" value="HTH_CROC1"/>
    <property type="match status" value="1"/>
</dbReference>
<dbReference type="Gene3D" id="1.10.260.40">
    <property type="entry name" value="lambda repressor-like DNA-binding domains"/>
    <property type="match status" value="1"/>
</dbReference>
<dbReference type="GO" id="GO:0003677">
    <property type="term" value="F:DNA binding"/>
    <property type="evidence" value="ECO:0007669"/>
    <property type="project" value="InterPro"/>
</dbReference>
<name>A0A504UYY0_9HYPH</name>
<dbReference type="CDD" id="cd00093">
    <property type="entry name" value="HTH_XRE"/>
    <property type="match status" value="1"/>
</dbReference>
<dbReference type="PANTHER" id="PTHR43304:SF1">
    <property type="entry name" value="PAC DOMAIN-CONTAINING PROTEIN"/>
    <property type="match status" value="1"/>
</dbReference>
<comment type="catalytic activity">
    <reaction evidence="1">
        <text>ATP + protein L-histidine = ADP + protein N-phospho-L-histidine.</text>
        <dbReference type="EC" id="2.7.13.3"/>
    </reaction>
</comment>
<evidence type="ECO:0000259" key="6">
    <source>
        <dbReference type="PROSITE" id="PS50112"/>
    </source>
</evidence>
<dbReference type="EMBL" id="VFYP01000001">
    <property type="protein sequence ID" value="TPP10402.1"/>
    <property type="molecule type" value="Genomic_DNA"/>
</dbReference>
<evidence type="ECO:0000313" key="10">
    <source>
        <dbReference type="Proteomes" id="UP000316429"/>
    </source>
</evidence>
<feature type="domain" description="PAC" evidence="7">
    <location>
        <begin position="141"/>
        <end position="193"/>
    </location>
</feature>
<dbReference type="InterPro" id="IPR010982">
    <property type="entry name" value="Lambda_DNA-bd_dom_sf"/>
</dbReference>
<dbReference type="SUPFAM" id="SSF47413">
    <property type="entry name" value="lambda repressor-like DNA-binding domains"/>
    <property type="match status" value="1"/>
</dbReference>